<reference evidence="9" key="1">
    <citation type="submission" date="2017-09" db="EMBL/GenBank/DDBJ databases">
        <title>Depth-based differentiation of microbial function through sediment-hosted aquifers and enrichment of novel symbionts in the deep terrestrial subsurface.</title>
        <authorList>
            <person name="Probst A.J."/>
            <person name="Ladd B."/>
            <person name="Jarett J.K."/>
            <person name="Geller-Mcgrath D.E."/>
            <person name="Sieber C.M.K."/>
            <person name="Emerson J.B."/>
            <person name="Anantharaman K."/>
            <person name="Thomas B.C."/>
            <person name="Malmstrom R."/>
            <person name="Stieglmeier M."/>
            <person name="Klingl A."/>
            <person name="Woyke T."/>
            <person name="Ryan C.M."/>
            <person name="Banfield J.F."/>
        </authorList>
    </citation>
    <scope>NUCLEOTIDE SEQUENCE [LARGE SCALE GENOMIC DNA]</scope>
</reference>
<evidence type="ECO:0000256" key="4">
    <source>
        <dbReference type="ARBA" id="ARBA00022759"/>
    </source>
</evidence>
<evidence type="ECO:0000256" key="6">
    <source>
        <dbReference type="ARBA" id="ARBA00022884"/>
    </source>
</evidence>
<gene>
    <name evidence="8" type="ORF">COY37_03020</name>
</gene>
<evidence type="ECO:0000256" key="1">
    <source>
        <dbReference type="ARBA" id="ARBA00006620"/>
    </source>
</evidence>
<evidence type="ECO:0000313" key="8">
    <source>
        <dbReference type="EMBL" id="PIZ41032.1"/>
    </source>
</evidence>
<dbReference type="GO" id="GO:0016787">
    <property type="term" value="F:hydrolase activity"/>
    <property type="evidence" value="ECO:0007669"/>
    <property type="project" value="UniProtKB-KW"/>
</dbReference>
<dbReference type="InterPro" id="IPR012933">
    <property type="entry name" value="HicA_mRNA_interferase"/>
</dbReference>
<keyword evidence="4" id="KW-0255">Endonuclease</keyword>
<name>A0A2M7T9D7_9ACTN</name>
<dbReference type="InterPro" id="IPR038570">
    <property type="entry name" value="HicA_sf"/>
</dbReference>
<dbReference type="Gene3D" id="3.30.920.30">
    <property type="entry name" value="Hypothetical protein"/>
    <property type="match status" value="1"/>
</dbReference>
<dbReference type="RefSeq" id="WP_286678587.1">
    <property type="nucleotide sequence ID" value="NZ_MNXI01000092.1"/>
</dbReference>
<accession>A0A2M7T9D7</accession>
<comment type="similarity">
    <text evidence="1">Belongs to the HicA mRNA interferase family.</text>
</comment>
<keyword evidence="6" id="KW-0694">RNA-binding</keyword>
<dbReference type="AlphaFoldDB" id="A0A2M7T9D7"/>
<dbReference type="Pfam" id="PF07927">
    <property type="entry name" value="HicA_toxin"/>
    <property type="match status" value="1"/>
</dbReference>
<sequence length="79" mass="8611">MKETKEIMPQLRDVKGNEAIAAFERAGAVKRKGKGDHVNLKMPNGQLITIPSSGVVKIGLLKKAIKKAGLTEKEFLNLL</sequence>
<protein>
    <recommendedName>
        <fullName evidence="10">Type II toxin-antitoxin system HicA family toxin</fullName>
    </recommendedName>
</protein>
<dbReference type="SUPFAM" id="SSF54786">
    <property type="entry name" value="YcfA/nrd intein domain"/>
    <property type="match status" value="1"/>
</dbReference>
<evidence type="ECO:0000256" key="5">
    <source>
        <dbReference type="ARBA" id="ARBA00022801"/>
    </source>
</evidence>
<comment type="caution">
    <text evidence="8">The sequence shown here is derived from an EMBL/GenBank/DDBJ whole genome shotgun (WGS) entry which is preliminary data.</text>
</comment>
<evidence type="ECO:0000313" key="9">
    <source>
        <dbReference type="Proteomes" id="UP000230956"/>
    </source>
</evidence>
<keyword evidence="3" id="KW-0540">Nuclease</keyword>
<keyword evidence="2" id="KW-1277">Toxin-antitoxin system</keyword>
<evidence type="ECO:0008006" key="10">
    <source>
        <dbReference type="Google" id="ProtNLM"/>
    </source>
</evidence>
<dbReference type="Proteomes" id="UP000230956">
    <property type="component" value="Unassembled WGS sequence"/>
</dbReference>
<keyword evidence="5" id="KW-0378">Hydrolase</keyword>
<evidence type="ECO:0000256" key="2">
    <source>
        <dbReference type="ARBA" id="ARBA00022649"/>
    </source>
</evidence>
<keyword evidence="7" id="KW-0346">Stress response</keyword>
<proteinExistence type="inferred from homology"/>
<dbReference type="EMBL" id="PFNG01000072">
    <property type="protein sequence ID" value="PIZ41032.1"/>
    <property type="molecule type" value="Genomic_DNA"/>
</dbReference>
<evidence type="ECO:0000256" key="7">
    <source>
        <dbReference type="ARBA" id="ARBA00023016"/>
    </source>
</evidence>
<evidence type="ECO:0000256" key="3">
    <source>
        <dbReference type="ARBA" id="ARBA00022722"/>
    </source>
</evidence>
<organism evidence="8 9">
    <name type="scientific">Candidatus Aquicultor secundus</name>
    <dbReference type="NCBI Taxonomy" id="1973895"/>
    <lineage>
        <taxon>Bacteria</taxon>
        <taxon>Bacillati</taxon>
        <taxon>Actinomycetota</taxon>
        <taxon>Candidatus Aquicultoria</taxon>
        <taxon>Candidatus Aquicultorales</taxon>
        <taxon>Candidatus Aquicultoraceae</taxon>
        <taxon>Candidatus Aquicultor</taxon>
    </lineage>
</organism>
<dbReference type="GO" id="GO:0004519">
    <property type="term" value="F:endonuclease activity"/>
    <property type="evidence" value="ECO:0007669"/>
    <property type="project" value="UniProtKB-KW"/>
</dbReference>
<dbReference type="GO" id="GO:0003729">
    <property type="term" value="F:mRNA binding"/>
    <property type="evidence" value="ECO:0007669"/>
    <property type="project" value="InterPro"/>
</dbReference>